<protein>
    <submittedName>
        <fullName evidence="1">Uncharacterized protein</fullName>
    </submittedName>
</protein>
<organism evidence="1 2">
    <name type="scientific">Brachyspira hyodysenteriae (strain ATCC 49526 / WA1)</name>
    <dbReference type="NCBI Taxonomy" id="565034"/>
    <lineage>
        <taxon>Bacteria</taxon>
        <taxon>Pseudomonadati</taxon>
        <taxon>Spirochaetota</taxon>
        <taxon>Spirochaetia</taxon>
        <taxon>Brachyspirales</taxon>
        <taxon>Brachyspiraceae</taxon>
        <taxon>Brachyspira</taxon>
    </lineage>
</organism>
<gene>
    <name evidence="1" type="ordered locus">BHWA1_01953</name>
</gene>
<dbReference type="AlphaFoldDB" id="A0A3B6VGX6"/>
<sequence>MYKDLSHLNEEELDILIEKYYSGYNVKKILEEYNLDIKSSKLYTYFPAKVVPEYKCRHCNSNMIYNRKSKMYGDNYNIQDLFCQNCGHKYEDKYCQCYYCQQEKIKILNYKREIIKKTYSTENIDSINFNNLNFFNKVYLGSIVRELISEDLSYIKDLNSSNIKLSPYDKLTFRMYRELIKIQALVVSPFSDVSSFKDCEEFPSIYYIDQVMYILNINDDLNLDNLIKKIINPDYYNLENINDAYNLWKDIAINECIEYLIYQIKQINFEFNPADKTYNIIELMLENFSVSQIYNIIDKSVKNASKFYLEKKVSKQHAANSIIGGCERYANRAIVEKWDLTRYRRNYDLPQSEISEFFFNKVIKIGNLGFDISPNTELLKTKFHNND</sequence>
<proteinExistence type="predicted"/>
<dbReference type="EMBL" id="CP001357">
    <property type="protein sequence ID" value="ACN84414.1"/>
    <property type="molecule type" value="Genomic_DNA"/>
</dbReference>
<dbReference type="RefSeq" id="WP_012671453.1">
    <property type="nucleotide sequence ID" value="NC_012225.1"/>
</dbReference>
<name>A0A3B6VGX6_BRAHW</name>
<accession>A0A3B6VGX6</accession>
<dbReference type="KEGG" id="bhy:BHWA1_01953"/>
<reference evidence="1 2" key="1">
    <citation type="journal article" date="2009" name="PLoS ONE">
        <title>Genome sequence of the pathogenic intestinal spirochete Brachyspira hyodysenteriae reveals adaptations to its lifestyle in the porcine large intestine.</title>
        <authorList>
            <person name="Bellgard M.I."/>
            <person name="Wanchanthuek P."/>
            <person name="La T."/>
            <person name="Ryan K."/>
            <person name="Moolhuijzen P."/>
            <person name="Albertyn Z."/>
            <person name="Shaban B."/>
            <person name="Motro Y."/>
            <person name="Dunn D.S."/>
            <person name="Schibeci D."/>
            <person name="Hunter A."/>
            <person name="Barrero R."/>
            <person name="Phillips N.D."/>
            <person name="Hampson D.J."/>
        </authorList>
    </citation>
    <scope>NUCLEOTIDE SEQUENCE [LARGE SCALE GENOMIC DNA]</scope>
    <source>
        <strain evidence="2">ATCC 49526 / WA1</strain>
    </source>
</reference>
<evidence type="ECO:0000313" key="2">
    <source>
        <dbReference type="Proteomes" id="UP000001803"/>
    </source>
</evidence>
<evidence type="ECO:0000313" key="1">
    <source>
        <dbReference type="EMBL" id="ACN84414.1"/>
    </source>
</evidence>
<dbReference type="Proteomes" id="UP000001803">
    <property type="component" value="Chromosome"/>
</dbReference>
<keyword evidence="2" id="KW-1185">Reference proteome</keyword>
<dbReference type="GeneID" id="63963046"/>